<evidence type="ECO:0000256" key="2">
    <source>
        <dbReference type="PROSITE-ProRule" id="PRU00176"/>
    </source>
</evidence>
<evidence type="ECO:0000313" key="6">
    <source>
        <dbReference type="Proteomes" id="UP000799767"/>
    </source>
</evidence>
<proteinExistence type="predicted"/>
<protein>
    <recommendedName>
        <fullName evidence="4">RRM domain-containing protein</fullName>
    </recommendedName>
</protein>
<evidence type="ECO:0000313" key="5">
    <source>
        <dbReference type="EMBL" id="KAF2481795.1"/>
    </source>
</evidence>
<dbReference type="RefSeq" id="XP_033588365.1">
    <property type="nucleotide sequence ID" value="XM_033729813.1"/>
</dbReference>
<organism evidence="5 6">
    <name type="scientific">Neohortaea acidophila</name>
    <dbReference type="NCBI Taxonomy" id="245834"/>
    <lineage>
        <taxon>Eukaryota</taxon>
        <taxon>Fungi</taxon>
        <taxon>Dikarya</taxon>
        <taxon>Ascomycota</taxon>
        <taxon>Pezizomycotina</taxon>
        <taxon>Dothideomycetes</taxon>
        <taxon>Dothideomycetidae</taxon>
        <taxon>Mycosphaerellales</taxon>
        <taxon>Teratosphaeriaceae</taxon>
        <taxon>Neohortaea</taxon>
    </lineage>
</organism>
<dbReference type="GeneID" id="54470815"/>
<dbReference type="InterPro" id="IPR012677">
    <property type="entry name" value="Nucleotide-bd_a/b_plait_sf"/>
</dbReference>
<evidence type="ECO:0000256" key="3">
    <source>
        <dbReference type="SAM" id="MobiDB-lite"/>
    </source>
</evidence>
<dbReference type="EMBL" id="MU001637">
    <property type="protein sequence ID" value="KAF2481795.1"/>
    <property type="molecule type" value="Genomic_DNA"/>
</dbReference>
<dbReference type="PANTHER" id="PTHR23003:SF3">
    <property type="entry name" value="FI21236P1-RELATED"/>
    <property type="match status" value="1"/>
</dbReference>
<keyword evidence="1 2" id="KW-0694">RNA-binding</keyword>
<dbReference type="Pfam" id="PF00076">
    <property type="entry name" value="RRM_1"/>
    <property type="match status" value="1"/>
</dbReference>
<evidence type="ECO:0000259" key="4">
    <source>
        <dbReference type="PROSITE" id="PS50102"/>
    </source>
</evidence>
<feature type="region of interest" description="Disordered" evidence="3">
    <location>
        <begin position="147"/>
        <end position="178"/>
    </location>
</feature>
<dbReference type="AlphaFoldDB" id="A0A6A6PPF1"/>
<dbReference type="GO" id="GO:1990904">
    <property type="term" value="C:ribonucleoprotein complex"/>
    <property type="evidence" value="ECO:0007669"/>
    <property type="project" value="TreeGrafter"/>
</dbReference>
<dbReference type="PANTHER" id="PTHR23003">
    <property type="entry name" value="RNA RECOGNITION MOTIF RRM DOMAIN CONTAINING PROTEIN"/>
    <property type="match status" value="1"/>
</dbReference>
<dbReference type="InterPro" id="IPR035979">
    <property type="entry name" value="RBD_domain_sf"/>
</dbReference>
<keyword evidence="6" id="KW-1185">Reference proteome</keyword>
<sequence>MYPVQPMAAPLISPVYYQIQPHPAPIPISYPMLPHPAPYPQPRYATRSDGIQINVSNGAALTEARGVFVSGLDYSLRKEDVEAVFGRAGAIKECKLARTSSGKSKGSATVRYFSAEAAQTAIQTLNGRQWKDRVLQVRGDREEFTVTPPARDTMSRSRAAARNERLVVDGSRTARRSG</sequence>
<dbReference type="InterPro" id="IPR050374">
    <property type="entry name" value="RRT5_SRSF_SR"/>
</dbReference>
<evidence type="ECO:0000256" key="1">
    <source>
        <dbReference type="ARBA" id="ARBA00022884"/>
    </source>
</evidence>
<dbReference type="CDD" id="cd00590">
    <property type="entry name" value="RRM_SF"/>
    <property type="match status" value="1"/>
</dbReference>
<dbReference type="OrthoDB" id="1049195at2759"/>
<dbReference type="SUPFAM" id="SSF54928">
    <property type="entry name" value="RNA-binding domain, RBD"/>
    <property type="match status" value="1"/>
</dbReference>
<dbReference type="GO" id="GO:0003729">
    <property type="term" value="F:mRNA binding"/>
    <property type="evidence" value="ECO:0007669"/>
    <property type="project" value="TreeGrafter"/>
</dbReference>
<dbReference type="GO" id="GO:0005634">
    <property type="term" value="C:nucleus"/>
    <property type="evidence" value="ECO:0007669"/>
    <property type="project" value="TreeGrafter"/>
</dbReference>
<dbReference type="Proteomes" id="UP000799767">
    <property type="component" value="Unassembled WGS sequence"/>
</dbReference>
<dbReference type="InterPro" id="IPR000504">
    <property type="entry name" value="RRM_dom"/>
</dbReference>
<reference evidence="5" key="1">
    <citation type="journal article" date="2020" name="Stud. Mycol.">
        <title>101 Dothideomycetes genomes: a test case for predicting lifestyles and emergence of pathogens.</title>
        <authorList>
            <person name="Haridas S."/>
            <person name="Albert R."/>
            <person name="Binder M."/>
            <person name="Bloem J."/>
            <person name="Labutti K."/>
            <person name="Salamov A."/>
            <person name="Andreopoulos B."/>
            <person name="Baker S."/>
            <person name="Barry K."/>
            <person name="Bills G."/>
            <person name="Bluhm B."/>
            <person name="Cannon C."/>
            <person name="Castanera R."/>
            <person name="Culley D."/>
            <person name="Daum C."/>
            <person name="Ezra D."/>
            <person name="Gonzalez J."/>
            <person name="Henrissat B."/>
            <person name="Kuo A."/>
            <person name="Liang C."/>
            <person name="Lipzen A."/>
            <person name="Lutzoni F."/>
            <person name="Magnuson J."/>
            <person name="Mondo S."/>
            <person name="Nolan M."/>
            <person name="Ohm R."/>
            <person name="Pangilinan J."/>
            <person name="Park H.-J."/>
            <person name="Ramirez L."/>
            <person name="Alfaro M."/>
            <person name="Sun H."/>
            <person name="Tritt A."/>
            <person name="Yoshinaga Y."/>
            <person name="Zwiers L.-H."/>
            <person name="Turgeon B."/>
            <person name="Goodwin S."/>
            <person name="Spatafora J."/>
            <person name="Crous P."/>
            <person name="Grigoriev I."/>
        </authorList>
    </citation>
    <scope>NUCLEOTIDE SEQUENCE</scope>
    <source>
        <strain evidence="5">CBS 113389</strain>
    </source>
</reference>
<dbReference type="GO" id="GO:0005737">
    <property type="term" value="C:cytoplasm"/>
    <property type="evidence" value="ECO:0007669"/>
    <property type="project" value="TreeGrafter"/>
</dbReference>
<dbReference type="SMART" id="SM00360">
    <property type="entry name" value="RRM"/>
    <property type="match status" value="1"/>
</dbReference>
<accession>A0A6A6PPF1</accession>
<dbReference type="PROSITE" id="PS50102">
    <property type="entry name" value="RRM"/>
    <property type="match status" value="1"/>
</dbReference>
<dbReference type="Gene3D" id="3.30.70.330">
    <property type="match status" value="1"/>
</dbReference>
<feature type="domain" description="RRM" evidence="4">
    <location>
        <begin position="65"/>
        <end position="142"/>
    </location>
</feature>
<gene>
    <name evidence="5" type="ORF">BDY17DRAFT_171519</name>
</gene>
<name>A0A6A6PPF1_9PEZI</name>